<reference evidence="2 3" key="1">
    <citation type="submission" date="2018-10" db="EMBL/GenBank/DDBJ databases">
        <title>Genome assembly for a Yunnan-Guizhou Plateau 3E fish, Anabarilius grahami (Regan), and its evolutionary and genetic applications.</title>
        <authorList>
            <person name="Jiang W."/>
        </authorList>
    </citation>
    <scope>NUCLEOTIDE SEQUENCE [LARGE SCALE GENOMIC DNA]</scope>
    <source>
        <strain evidence="2">AG-KIZ</strain>
        <tissue evidence="2">Muscle</tissue>
    </source>
</reference>
<proteinExistence type="predicted"/>
<sequence length="291" mass="32333">MDVEIGAEVELASDACLSNRFAVLADPPSSSDTKHDFSLRLATSFPETPAKSPPSKKSKKKSETRETCGDIANILNAIQALSAKQDATFQKLISIENSTDATTKAVDNLSVVVQKLVSDVNEHSEKMCRIARDITELQSSDKDAKSRIEQLERYSRRWCLKVHGVPETKNEDLRSIVKNILEHVAPGISGNLNDALDVMHRVGRRNLDHGTHRNIIIRFSTRLFRDTAWKAAKDNAYLKESRLRISEALIPADAAARAKLWPLVKKAREEGKKASFSGPFAFIDGQKIEAK</sequence>
<dbReference type="Proteomes" id="UP000281406">
    <property type="component" value="Unassembled WGS sequence"/>
</dbReference>
<dbReference type="OrthoDB" id="10066957at2759"/>
<evidence type="ECO:0000313" key="3">
    <source>
        <dbReference type="Proteomes" id="UP000281406"/>
    </source>
</evidence>
<protein>
    <submittedName>
        <fullName evidence="2">Uncharacterized protein</fullName>
    </submittedName>
</protein>
<name>A0A3N0YBB1_ANAGA</name>
<dbReference type="PANTHER" id="PTHR11505">
    <property type="entry name" value="L1 TRANSPOSABLE ELEMENT-RELATED"/>
    <property type="match status" value="1"/>
</dbReference>
<comment type="caution">
    <text evidence="2">The sequence shown here is derived from an EMBL/GenBank/DDBJ whole genome shotgun (WGS) entry which is preliminary data.</text>
</comment>
<dbReference type="InterPro" id="IPR004244">
    <property type="entry name" value="Transposase_22"/>
</dbReference>
<accession>A0A3N0YBB1</accession>
<dbReference type="EMBL" id="RJVU01048296">
    <property type="protein sequence ID" value="ROL43507.1"/>
    <property type="molecule type" value="Genomic_DNA"/>
</dbReference>
<dbReference type="Gene3D" id="3.30.70.1820">
    <property type="entry name" value="L1 transposable element, RRM domain"/>
    <property type="match status" value="1"/>
</dbReference>
<evidence type="ECO:0000313" key="2">
    <source>
        <dbReference type="EMBL" id="ROL43507.1"/>
    </source>
</evidence>
<feature type="region of interest" description="Disordered" evidence="1">
    <location>
        <begin position="25"/>
        <end position="65"/>
    </location>
</feature>
<evidence type="ECO:0000256" key="1">
    <source>
        <dbReference type="SAM" id="MobiDB-lite"/>
    </source>
</evidence>
<keyword evidence="3" id="KW-1185">Reference proteome</keyword>
<dbReference type="AlphaFoldDB" id="A0A3N0YBB1"/>
<organism evidence="2 3">
    <name type="scientific">Anabarilius grahami</name>
    <name type="common">Kanglang fish</name>
    <name type="synonym">Barilius grahami</name>
    <dbReference type="NCBI Taxonomy" id="495550"/>
    <lineage>
        <taxon>Eukaryota</taxon>
        <taxon>Metazoa</taxon>
        <taxon>Chordata</taxon>
        <taxon>Craniata</taxon>
        <taxon>Vertebrata</taxon>
        <taxon>Euteleostomi</taxon>
        <taxon>Actinopterygii</taxon>
        <taxon>Neopterygii</taxon>
        <taxon>Teleostei</taxon>
        <taxon>Ostariophysi</taxon>
        <taxon>Cypriniformes</taxon>
        <taxon>Xenocyprididae</taxon>
        <taxon>Xenocypridinae</taxon>
        <taxon>Xenocypridinae incertae sedis</taxon>
        <taxon>Anabarilius</taxon>
    </lineage>
</organism>
<gene>
    <name evidence="2" type="ORF">DPX16_0404</name>
</gene>